<dbReference type="Pfam" id="PF25954">
    <property type="entry name" value="Beta-barrel_RND_2"/>
    <property type="match status" value="1"/>
</dbReference>
<evidence type="ECO:0000256" key="3">
    <source>
        <dbReference type="SAM" id="SignalP"/>
    </source>
</evidence>
<dbReference type="Gene3D" id="1.10.287.470">
    <property type="entry name" value="Helix hairpin bin"/>
    <property type="match status" value="1"/>
</dbReference>
<name>A0A3L7E4E2_9GAMM</name>
<comment type="similarity">
    <text evidence="1">Belongs to the membrane fusion protein (MFP) (TC 8.A.1) family.</text>
</comment>
<dbReference type="GO" id="GO:1990281">
    <property type="term" value="C:efflux pump complex"/>
    <property type="evidence" value="ECO:0007669"/>
    <property type="project" value="TreeGrafter"/>
</dbReference>
<dbReference type="NCBIfam" id="TIGR01730">
    <property type="entry name" value="RND_mfp"/>
    <property type="match status" value="1"/>
</dbReference>
<dbReference type="PANTHER" id="PTHR30469:SF15">
    <property type="entry name" value="HLYD FAMILY OF SECRETION PROTEINS"/>
    <property type="match status" value="1"/>
</dbReference>
<evidence type="ECO:0000259" key="5">
    <source>
        <dbReference type="Pfam" id="PF25967"/>
    </source>
</evidence>
<sequence>MAIIHQCKITTMLERRGLLATLCLSLLIHSPLASSQDEGAPVAVTSAQARDIVELIQLNGSVSARRNAQLSVATAGLVTLLELDEGDQVDKGQVLLELDAELARQQLRAARAAETRASRALDDARRRLAEAEELAPRQSIAETVVRDIAAEVAEDEAALEQARAEAGYRAGLLDRHRLQAPFAGVITARLVELGEWVVPGDAAFNLVSIRQLRLDFQAPEDYQGKLRAGQALEFSLGGGHPGRHVATVSTTVPASDAQSRTFLVRAEPRQPVAGMLPGMSVRAAVRLPTGRSGITVPRDAVLRYADGRQIVWVVERDGGRTVAAERLVKTGLVFDGEVEIRSGVNEGDTVVIAGNEALRNGLAVTVTRR</sequence>
<dbReference type="GO" id="GO:0015562">
    <property type="term" value="F:efflux transmembrane transporter activity"/>
    <property type="evidence" value="ECO:0007669"/>
    <property type="project" value="TreeGrafter"/>
</dbReference>
<evidence type="ECO:0000256" key="1">
    <source>
        <dbReference type="ARBA" id="ARBA00009477"/>
    </source>
</evidence>
<keyword evidence="3" id="KW-0732">Signal</keyword>
<gene>
    <name evidence="7" type="ORF">DWB85_02065</name>
</gene>
<keyword evidence="2" id="KW-0175">Coiled coil</keyword>
<dbReference type="InterPro" id="IPR058647">
    <property type="entry name" value="BSH_CzcB-like"/>
</dbReference>
<dbReference type="InterPro" id="IPR006143">
    <property type="entry name" value="RND_pump_MFP"/>
</dbReference>
<feature type="domain" description="Multidrug resistance protein MdtA-like C-terminal permuted SH3" evidence="5">
    <location>
        <begin position="294"/>
        <end position="354"/>
    </location>
</feature>
<organism evidence="7 8">
    <name type="scientific">Seongchinamella sediminis</name>
    <dbReference type="NCBI Taxonomy" id="2283635"/>
    <lineage>
        <taxon>Bacteria</taxon>
        <taxon>Pseudomonadati</taxon>
        <taxon>Pseudomonadota</taxon>
        <taxon>Gammaproteobacteria</taxon>
        <taxon>Cellvibrionales</taxon>
        <taxon>Halieaceae</taxon>
        <taxon>Seongchinamella</taxon>
    </lineage>
</organism>
<feature type="coiled-coil region" evidence="2">
    <location>
        <begin position="95"/>
        <end position="165"/>
    </location>
</feature>
<feature type="signal peptide" evidence="3">
    <location>
        <begin position="1"/>
        <end position="35"/>
    </location>
</feature>
<evidence type="ECO:0000259" key="6">
    <source>
        <dbReference type="Pfam" id="PF25973"/>
    </source>
</evidence>
<dbReference type="Gene3D" id="2.40.420.20">
    <property type="match status" value="1"/>
</dbReference>
<feature type="chain" id="PRO_5018228354" evidence="3">
    <location>
        <begin position="36"/>
        <end position="369"/>
    </location>
</feature>
<feature type="domain" description="CusB-like beta-barrel" evidence="4">
    <location>
        <begin position="214"/>
        <end position="285"/>
    </location>
</feature>
<dbReference type="SUPFAM" id="SSF111369">
    <property type="entry name" value="HlyD-like secretion proteins"/>
    <property type="match status" value="1"/>
</dbReference>
<evidence type="ECO:0000313" key="8">
    <source>
        <dbReference type="Proteomes" id="UP000265509"/>
    </source>
</evidence>
<dbReference type="Gene3D" id="2.40.50.100">
    <property type="match status" value="1"/>
</dbReference>
<keyword evidence="8" id="KW-1185">Reference proteome</keyword>
<comment type="caution">
    <text evidence="7">The sequence shown here is derived from an EMBL/GenBank/DDBJ whole genome shotgun (WGS) entry which is preliminary data.</text>
</comment>
<dbReference type="EMBL" id="QRAN01000002">
    <property type="protein sequence ID" value="RLQ23361.1"/>
    <property type="molecule type" value="Genomic_DNA"/>
</dbReference>
<dbReference type="Gene3D" id="2.40.30.170">
    <property type="match status" value="1"/>
</dbReference>
<protein>
    <submittedName>
        <fullName evidence="7">Efflux RND transporter periplasmic adaptor subunit</fullName>
    </submittedName>
</protein>
<evidence type="ECO:0000256" key="2">
    <source>
        <dbReference type="SAM" id="Coils"/>
    </source>
</evidence>
<dbReference type="Pfam" id="PF25967">
    <property type="entry name" value="RND-MFP_C"/>
    <property type="match status" value="1"/>
</dbReference>
<dbReference type="Pfam" id="PF25973">
    <property type="entry name" value="BSH_CzcB"/>
    <property type="match status" value="1"/>
</dbReference>
<dbReference type="AlphaFoldDB" id="A0A3L7E4E2"/>
<proteinExistence type="inferred from homology"/>
<feature type="domain" description="CzcB-like barrel-sandwich hybrid" evidence="6">
    <location>
        <begin position="68"/>
        <end position="205"/>
    </location>
</feature>
<dbReference type="PANTHER" id="PTHR30469">
    <property type="entry name" value="MULTIDRUG RESISTANCE PROTEIN MDTA"/>
    <property type="match status" value="1"/>
</dbReference>
<evidence type="ECO:0000313" key="7">
    <source>
        <dbReference type="EMBL" id="RLQ23361.1"/>
    </source>
</evidence>
<dbReference type="Proteomes" id="UP000265509">
    <property type="component" value="Unassembled WGS sequence"/>
</dbReference>
<accession>A0A3L7E4E2</accession>
<dbReference type="InterPro" id="IPR058792">
    <property type="entry name" value="Beta-barrel_RND_2"/>
</dbReference>
<evidence type="ECO:0000259" key="4">
    <source>
        <dbReference type="Pfam" id="PF25954"/>
    </source>
</evidence>
<dbReference type="InterPro" id="IPR058627">
    <property type="entry name" value="MdtA-like_C"/>
</dbReference>
<reference evidence="7 8" key="1">
    <citation type="submission" date="2018-07" db="EMBL/GenBank/DDBJ databases">
        <title>Halioglobus sp. genome submission.</title>
        <authorList>
            <person name="Ye M.-Q."/>
            <person name="Du Z.-J."/>
        </authorList>
    </citation>
    <scope>NUCLEOTIDE SEQUENCE [LARGE SCALE GENOMIC DNA]</scope>
    <source>
        <strain evidence="7 8">U0301</strain>
    </source>
</reference>